<dbReference type="InterPro" id="IPR011059">
    <property type="entry name" value="Metal-dep_hydrolase_composite"/>
</dbReference>
<dbReference type="InterPro" id="IPR051781">
    <property type="entry name" value="Metallo-dep_Hydrolase"/>
</dbReference>
<dbReference type="Gene3D" id="3.20.20.140">
    <property type="entry name" value="Metal-dependent hydrolases"/>
    <property type="match status" value="1"/>
</dbReference>
<feature type="domain" description="Amidohydrolase-related" evidence="2">
    <location>
        <begin position="90"/>
        <end position="450"/>
    </location>
</feature>
<evidence type="ECO:0000313" key="3">
    <source>
        <dbReference type="EMBL" id="QHI13999.1"/>
    </source>
</evidence>
<dbReference type="SUPFAM" id="SSF51556">
    <property type="entry name" value="Metallo-dependent hydrolases"/>
    <property type="match status" value="1"/>
</dbReference>
<dbReference type="RefSeq" id="WP_160126651.1">
    <property type="nucleotide sequence ID" value="NZ_CP031972.1"/>
</dbReference>
<dbReference type="InterPro" id="IPR032466">
    <property type="entry name" value="Metal_Hydrolase"/>
</dbReference>
<keyword evidence="3" id="KW-0378">Hydrolase</keyword>
<dbReference type="SUPFAM" id="SSF51338">
    <property type="entry name" value="Composite domain of metallo-dependent hydrolases"/>
    <property type="match status" value="2"/>
</dbReference>
<feature type="chain" id="PRO_5032805298" evidence="1">
    <location>
        <begin position="32"/>
        <end position="459"/>
    </location>
</feature>
<dbReference type="InterPro" id="IPR057744">
    <property type="entry name" value="OTAase-like"/>
</dbReference>
<keyword evidence="1" id="KW-0732">Signal</keyword>
<organism evidence="3 4">
    <name type="scientific">Acinetobacter haemolyticus</name>
    <dbReference type="NCBI Taxonomy" id="29430"/>
    <lineage>
        <taxon>Bacteria</taxon>
        <taxon>Pseudomonadati</taxon>
        <taxon>Pseudomonadota</taxon>
        <taxon>Gammaproteobacteria</taxon>
        <taxon>Moraxellales</taxon>
        <taxon>Moraxellaceae</taxon>
        <taxon>Acinetobacter</taxon>
    </lineage>
</organism>
<dbReference type="Pfam" id="PF01979">
    <property type="entry name" value="Amidohydro_1"/>
    <property type="match status" value="1"/>
</dbReference>
<feature type="signal peptide" evidence="1">
    <location>
        <begin position="1"/>
        <end position="31"/>
    </location>
</feature>
<dbReference type="InterPro" id="IPR006680">
    <property type="entry name" value="Amidohydro-rel"/>
</dbReference>
<dbReference type="GO" id="GO:0016810">
    <property type="term" value="F:hydrolase activity, acting on carbon-nitrogen (but not peptide) bonds"/>
    <property type="evidence" value="ECO:0007669"/>
    <property type="project" value="InterPro"/>
</dbReference>
<accession>A0A857ILZ3</accession>
<dbReference type="PANTHER" id="PTHR43135">
    <property type="entry name" value="ALPHA-D-RIBOSE 1-METHYLPHOSPHONATE 5-TRIPHOSPHATE DIPHOSPHATASE"/>
    <property type="match status" value="1"/>
</dbReference>
<dbReference type="Gene3D" id="2.30.40.10">
    <property type="entry name" value="Urease, subunit C, domain 1"/>
    <property type="match status" value="1"/>
</dbReference>
<dbReference type="AlphaFoldDB" id="A0A857ILZ3"/>
<evidence type="ECO:0000259" key="2">
    <source>
        <dbReference type="Pfam" id="PF01979"/>
    </source>
</evidence>
<name>A0A857ILZ3_ACIHA</name>
<evidence type="ECO:0000313" key="4">
    <source>
        <dbReference type="Proteomes" id="UP000463868"/>
    </source>
</evidence>
<dbReference type="CDD" id="cd01299">
    <property type="entry name" value="Met_dep_hydrolase_A"/>
    <property type="match status" value="1"/>
</dbReference>
<dbReference type="Proteomes" id="UP000463868">
    <property type="component" value="Chromosome"/>
</dbReference>
<gene>
    <name evidence="3" type="ORF">AhaeAN43_11780</name>
</gene>
<evidence type="ECO:0000256" key="1">
    <source>
        <dbReference type="SAM" id="SignalP"/>
    </source>
</evidence>
<dbReference type="EMBL" id="CP031976">
    <property type="protein sequence ID" value="QHI13999.1"/>
    <property type="molecule type" value="Genomic_DNA"/>
</dbReference>
<protein>
    <submittedName>
        <fullName evidence="3">Amidohydrolase family protein</fullName>
    </submittedName>
</protein>
<proteinExistence type="predicted"/>
<dbReference type="PANTHER" id="PTHR43135:SF3">
    <property type="entry name" value="ALPHA-D-RIBOSE 1-METHYLPHOSPHONATE 5-TRIPHOSPHATE DIPHOSPHATASE"/>
    <property type="match status" value="1"/>
</dbReference>
<reference evidence="3 4" key="1">
    <citation type="submission" date="2018-08" db="EMBL/GenBank/DDBJ databases">
        <title>Analysis of the genomic diversity of Mexican Acinetobacter haemolyticus clinical isolates.</title>
        <authorList>
            <person name="Castro-Jaimes S."/>
            <person name="Cevallos M.A."/>
        </authorList>
    </citation>
    <scope>NUCLEOTIDE SEQUENCE [LARGE SCALE GENOMIC DNA]</scope>
    <source>
        <strain evidence="3 4">AN43</strain>
    </source>
</reference>
<sequence length="459" mass="50655">MNIMLFFNKFKEIKTILWLMVFALISNTAFANEVKTVVLINNVNIFNGKDNKIVKGNVLIEGNLIKKISNTPIMTNKSGSTKIIDGKGQYLIPGLIDNHAHLMFESIPQQQAILSDYAFINLFAAHAAEKQLLRGFTTVRDMGGGALSLAKAIDHGLVNGPRVFASGAFISQTGGHGDFGFPTDVPRKIGELSYQERNGMAVIADGADQVLIRSREQLRQGATQLKLMAGGGVSSNYDPLDVSQYTEAEFKAAVDAASNWGTYVTVHAYTPHAIRTAINAGVKSIEHGQLIDDKTAKLMAEKGVWWSLQPFLDDEEAIPFPEGSANRKKQLEMTKGTDNAYNLAKKYNVKLAWGTDCLFDPSLAVKQGKQLAKMTRWFSPYQVLKMATYDNAQLLYLSGKRNPYQDGKLGEISEGAYADLILVNGNPLENIRLVEDPENNFKIIMKDGKIYKNTIESSF</sequence>